<dbReference type="InterPro" id="IPR058355">
    <property type="entry name" value="DUF8042"/>
</dbReference>
<feature type="domain" description="DUF8042" evidence="1">
    <location>
        <begin position="1"/>
        <end position="116"/>
    </location>
</feature>
<dbReference type="OrthoDB" id="2874105at2"/>
<dbReference type="EMBL" id="SRHY01000002">
    <property type="protein sequence ID" value="TFJ94293.1"/>
    <property type="molecule type" value="Genomic_DNA"/>
</dbReference>
<evidence type="ECO:0000313" key="2">
    <source>
        <dbReference type="EMBL" id="TFJ94293.1"/>
    </source>
</evidence>
<comment type="caution">
    <text evidence="2">The sequence shown here is derived from an EMBL/GenBank/DDBJ whole genome shotgun (WGS) entry which is preliminary data.</text>
</comment>
<reference evidence="2 3" key="1">
    <citation type="submission" date="2019-03" db="EMBL/GenBank/DDBJ databases">
        <title>Genome sequence of Lentibacillus salicampi ATCC BAA-719.</title>
        <authorList>
            <person name="Maclea K.S."/>
            <person name="Simoes Junior M."/>
        </authorList>
    </citation>
    <scope>NUCLEOTIDE SEQUENCE [LARGE SCALE GENOMIC DNA]</scope>
    <source>
        <strain evidence="2 3">ATCC BAA-719</strain>
    </source>
</reference>
<dbReference type="Proteomes" id="UP000298484">
    <property type="component" value="Unassembled WGS sequence"/>
</dbReference>
<accession>A0A4Y9AEN9</accession>
<dbReference type="Pfam" id="PF26154">
    <property type="entry name" value="DUF8042"/>
    <property type="match status" value="1"/>
</dbReference>
<evidence type="ECO:0000259" key="1">
    <source>
        <dbReference type="Pfam" id="PF26154"/>
    </source>
</evidence>
<dbReference type="RefSeq" id="WP_135108608.1">
    <property type="nucleotide sequence ID" value="NZ_SRHY01000002.1"/>
</dbReference>
<keyword evidence="3" id="KW-1185">Reference proteome</keyword>
<evidence type="ECO:0000313" key="3">
    <source>
        <dbReference type="Proteomes" id="UP000298484"/>
    </source>
</evidence>
<name>A0A4Y9AEN9_9BACI</name>
<organism evidence="2 3">
    <name type="scientific">Lentibacillus salicampi</name>
    <dbReference type="NCBI Taxonomy" id="175306"/>
    <lineage>
        <taxon>Bacteria</taxon>
        <taxon>Bacillati</taxon>
        <taxon>Bacillota</taxon>
        <taxon>Bacilli</taxon>
        <taxon>Bacillales</taxon>
        <taxon>Bacillaceae</taxon>
        <taxon>Lentibacillus</taxon>
    </lineage>
</organism>
<sequence>MEKYSDVMKQSSALLETVDEGLQHMQTLLKHGKYEATISLFEDIVQAFSTIEKSVLNLPEELLTDDIQSLTGKVRNALDSVVDAYEANRYGSVRELLQFTLLPVYRKWAKELNRTFTLYVVS</sequence>
<dbReference type="AlphaFoldDB" id="A0A4Y9AEN9"/>
<gene>
    <name evidence="2" type="ORF">E4U82_03290</name>
</gene>
<protein>
    <recommendedName>
        <fullName evidence="1">DUF8042 domain-containing protein</fullName>
    </recommendedName>
</protein>
<proteinExistence type="predicted"/>